<comment type="similarity">
    <text evidence="9">Belongs to the binding-protein-dependent transport system permease family. LivHM subfamily.</text>
</comment>
<dbReference type="GO" id="GO:1903806">
    <property type="term" value="P:L-isoleucine import across plasma membrane"/>
    <property type="evidence" value="ECO:0007669"/>
    <property type="project" value="TreeGrafter"/>
</dbReference>
<evidence type="ECO:0000313" key="11">
    <source>
        <dbReference type="EMBL" id="RRR70059.1"/>
    </source>
</evidence>
<dbReference type="EMBL" id="RSAS01000559">
    <property type="protein sequence ID" value="RRR70059.1"/>
    <property type="molecule type" value="Genomic_DNA"/>
</dbReference>
<dbReference type="InterPro" id="IPR052157">
    <property type="entry name" value="BCAA_transport_permease"/>
</dbReference>
<evidence type="ECO:0000313" key="12">
    <source>
        <dbReference type="Proteomes" id="UP000280307"/>
    </source>
</evidence>
<proteinExistence type="inferred from homology"/>
<name>A0A426TWT3_9CHLR</name>
<feature type="transmembrane region" description="Helical" evidence="10">
    <location>
        <begin position="315"/>
        <end position="339"/>
    </location>
</feature>
<dbReference type="GO" id="GO:0005886">
    <property type="term" value="C:plasma membrane"/>
    <property type="evidence" value="ECO:0007669"/>
    <property type="project" value="UniProtKB-SubCell"/>
</dbReference>
<dbReference type="CDD" id="cd06582">
    <property type="entry name" value="TM_PBP1_LivH_like"/>
    <property type="match status" value="1"/>
</dbReference>
<dbReference type="GO" id="GO:0015190">
    <property type="term" value="F:L-leucine transmembrane transporter activity"/>
    <property type="evidence" value="ECO:0007669"/>
    <property type="project" value="TreeGrafter"/>
</dbReference>
<dbReference type="InterPro" id="IPR001851">
    <property type="entry name" value="ABC_transp_permease"/>
</dbReference>
<feature type="transmembrane region" description="Helical" evidence="10">
    <location>
        <begin position="134"/>
        <end position="154"/>
    </location>
</feature>
<evidence type="ECO:0000256" key="3">
    <source>
        <dbReference type="ARBA" id="ARBA00022475"/>
    </source>
</evidence>
<sequence length="390" mass="40848">MAAEVNAQTSARFGQRSLVDVLRTVFGPVAQLFLFIVGSAFLLSLIVVLIALLQIGSRPDILTRALTILPQVIIDGLVRGFLFATIALGYTMVYGVLEFINFAHGEIFMVGGVVGAAIGLWLSMQGMLAGMNVFLFVALVVLAGMVVSGTLAVTVERIAYRPLRGSPRLVPLISAIGVSLVLQDVVRLIMTSTPLGFNARYSTPDFGKPIRLFEMNLGDRPVPVIISPKALVFISVAVLMLIGLNYLVNATRLGKAIRATAQDRPTASLMGINVNRIISLTFLIGGALGGAAGALFGLNVGAVNPYMGFIPGLKAFTAAVLGGIGNITGAMVGGVVLGFLEAFVSSYLSLFTNGALSGAAYADIAAFSILILILIFRPSGLLGEATTQKV</sequence>
<gene>
    <name evidence="11" type="ORF">EI684_13955</name>
</gene>
<keyword evidence="6" id="KW-0029">Amino-acid transport</keyword>
<keyword evidence="7 10" id="KW-1133">Transmembrane helix</keyword>
<evidence type="ECO:0000256" key="10">
    <source>
        <dbReference type="SAM" id="Phobius"/>
    </source>
</evidence>
<dbReference type="GO" id="GO:0015808">
    <property type="term" value="P:L-alanine transport"/>
    <property type="evidence" value="ECO:0007669"/>
    <property type="project" value="TreeGrafter"/>
</dbReference>
<protein>
    <submittedName>
        <fullName evidence="11">Branched-chain amino acid ABC transporter permease</fullName>
    </submittedName>
</protein>
<feature type="transmembrane region" description="Helical" evidence="10">
    <location>
        <begin position="32"/>
        <end position="55"/>
    </location>
</feature>
<feature type="transmembrane region" description="Helical" evidence="10">
    <location>
        <begin position="277"/>
        <end position="303"/>
    </location>
</feature>
<comment type="caution">
    <text evidence="11">The sequence shown here is derived from an EMBL/GenBank/DDBJ whole genome shotgun (WGS) entry which is preliminary data.</text>
</comment>
<evidence type="ECO:0000256" key="5">
    <source>
        <dbReference type="ARBA" id="ARBA00022692"/>
    </source>
</evidence>
<evidence type="ECO:0000256" key="1">
    <source>
        <dbReference type="ARBA" id="ARBA00004651"/>
    </source>
</evidence>
<accession>A0A426TWT3</accession>
<dbReference type="GO" id="GO:0042941">
    <property type="term" value="P:D-alanine transmembrane transport"/>
    <property type="evidence" value="ECO:0007669"/>
    <property type="project" value="TreeGrafter"/>
</dbReference>
<feature type="transmembrane region" description="Helical" evidence="10">
    <location>
        <begin position="230"/>
        <end position="248"/>
    </location>
</feature>
<keyword evidence="4" id="KW-0997">Cell inner membrane</keyword>
<dbReference type="PANTHER" id="PTHR11795:SF371">
    <property type="entry name" value="HIGH-AFFINITY BRANCHED-CHAIN AMINO ACID TRANSPORT SYSTEM PERMEASE PROTEIN LIVH"/>
    <property type="match status" value="1"/>
</dbReference>
<dbReference type="Pfam" id="PF02653">
    <property type="entry name" value="BPD_transp_2"/>
    <property type="match status" value="1"/>
</dbReference>
<dbReference type="GO" id="GO:0005304">
    <property type="term" value="F:L-valine transmembrane transporter activity"/>
    <property type="evidence" value="ECO:0007669"/>
    <property type="project" value="TreeGrafter"/>
</dbReference>
<feature type="transmembrane region" description="Helical" evidence="10">
    <location>
        <begin position="76"/>
        <end position="97"/>
    </location>
</feature>
<feature type="transmembrane region" description="Helical" evidence="10">
    <location>
        <begin position="359"/>
        <end position="376"/>
    </location>
</feature>
<dbReference type="AlphaFoldDB" id="A0A426TWT3"/>
<evidence type="ECO:0000256" key="6">
    <source>
        <dbReference type="ARBA" id="ARBA00022970"/>
    </source>
</evidence>
<dbReference type="PANTHER" id="PTHR11795">
    <property type="entry name" value="BRANCHED-CHAIN AMINO ACID TRANSPORT SYSTEM PERMEASE PROTEIN LIVH"/>
    <property type="match status" value="1"/>
</dbReference>
<dbReference type="GO" id="GO:0015192">
    <property type="term" value="F:L-phenylalanine transmembrane transporter activity"/>
    <property type="evidence" value="ECO:0007669"/>
    <property type="project" value="TreeGrafter"/>
</dbReference>
<feature type="transmembrane region" description="Helical" evidence="10">
    <location>
        <begin position="169"/>
        <end position="190"/>
    </location>
</feature>
<organism evidence="11 12">
    <name type="scientific">Candidatus Viridilinea halotolerans</name>
    <dbReference type="NCBI Taxonomy" id="2491704"/>
    <lineage>
        <taxon>Bacteria</taxon>
        <taxon>Bacillati</taxon>
        <taxon>Chloroflexota</taxon>
        <taxon>Chloroflexia</taxon>
        <taxon>Chloroflexales</taxon>
        <taxon>Chloroflexineae</taxon>
        <taxon>Oscillochloridaceae</taxon>
        <taxon>Candidatus Viridilinea</taxon>
    </lineage>
</organism>
<dbReference type="GO" id="GO:0015188">
    <property type="term" value="F:L-isoleucine transmembrane transporter activity"/>
    <property type="evidence" value="ECO:0007669"/>
    <property type="project" value="TreeGrafter"/>
</dbReference>
<keyword evidence="5 10" id="KW-0812">Transmembrane</keyword>
<feature type="transmembrane region" description="Helical" evidence="10">
    <location>
        <begin position="103"/>
        <end position="122"/>
    </location>
</feature>
<evidence type="ECO:0000256" key="4">
    <source>
        <dbReference type="ARBA" id="ARBA00022519"/>
    </source>
</evidence>
<keyword evidence="3" id="KW-1003">Cell membrane</keyword>
<evidence type="ECO:0000256" key="7">
    <source>
        <dbReference type="ARBA" id="ARBA00022989"/>
    </source>
</evidence>
<evidence type="ECO:0000256" key="2">
    <source>
        <dbReference type="ARBA" id="ARBA00022448"/>
    </source>
</evidence>
<reference evidence="11 12" key="1">
    <citation type="submission" date="2018-12" db="EMBL/GenBank/DDBJ databases">
        <title>Genome Sequence of Candidatus Viridilinea halotolerans isolated from saline sulfide-rich spring.</title>
        <authorList>
            <person name="Grouzdev D.S."/>
            <person name="Burganskaya E.I."/>
            <person name="Krutkina M.S."/>
            <person name="Sukhacheva M.V."/>
            <person name="Gorlenko V.M."/>
        </authorList>
    </citation>
    <scope>NUCLEOTIDE SEQUENCE [LARGE SCALE GENOMIC DNA]</scope>
    <source>
        <strain evidence="11">Chok-6</strain>
    </source>
</reference>
<dbReference type="Proteomes" id="UP000280307">
    <property type="component" value="Unassembled WGS sequence"/>
</dbReference>
<evidence type="ECO:0000256" key="8">
    <source>
        <dbReference type="ARBA" id="ARBA00023136"/>
    </source>
</evidence>
<comment type="subcellular location">
    <subcellularLocation>
        <location evidence="1">Cell membrane</location>
        <topology evidence="1">Multi-pass membrane protein</topology>
    </subcellularLocation>
</comment>
<keyword evidence="2" id="KW-0813">Transport</keyword>
<evidence type="ECO:0000256" key="9">
    <source>
        <dbReference type="ARBA" id="ARBA00037998"/>
    </source>
</evidence>
<keyword evidence="8 10" id="KW-0472">Membrane</keyword>